<evidence type="ECO:0008006" key="4">
    <source>
        <dbReference type="Google" id="ProtNLM"/>
    </source>
</evidence>
<keyword evidence="1" id="KW-0812">Transmembrane</keyword>
<proteinExistence type="predicted"/>
<keyword evidence="3" id="KW-1185">Reference proteome</keyword>
<gene>
    <name evidence="2" type="ORF">ACFQ1Q_07385</name>
</gene>
<reference evidence="3" key="1">
    <citation type="journal article" date="2019" name="Int. J. Syst. Evol. Microbiol.">
        <title>The Global Catalogue of Microorganisms (GCM) 10K type strain sequencing project: providing services to taxonomists for standard genome sequencing and annotation.</title>
        <authorList>
            <consortium name="The Broad Institute Genomics Platform"/>
            <consortium name="The Broad Institute Genome Sequencing Center for Infectious Disease"/>
            <person name="Wu L."/>
            <person name="Ma J."/>
        </authorList>
    </citation>
    <scope>NUCLEOTIDE SEQUENCE [LARGE SCALE GENOMIC DNA]</scope>
    <source>
        <strain evidence="3">CCUG 62215</strain>
    </source>
</reference>
<name>A0ABW3N9C7_9FLAO</name>
<protein>
    <recommendedName>
        <fullName evidence="4">Anti-sigma factor</fullName>
    </recommendedName>
</protein>
<dbReference type="EMBL" id="JBHTJL010000009">
    <property type="protein sequence ID" value="MFD1063065.1"/>
    <property type="molecule type" value="Genomic_DNA"/>
</dbReference>
<sequence>MAPIKFEEQIKDKLEKRTVTPSSEAWSKLSQRLDAEDNKTKKTSFWWIGIAASVAVLIMISVGVFSKTTESEIDDIIVKDVINKTSETDNTKTLIETKNLEKQQVAKEDTSEEIIDLKITQSKASDIITKKQQKQTPKKETVIAKVETLVVPKNALNTIVKQETAIANTEKPEFNSIIDELKEVKAKREVTDQTVDSLLKIANKELLMDKALKKNTNVVNADALLQDVEDAMGESFRSRIYETLKGGLKEVKKAVVQRHDN</sequence>
<evidence type="ECO:0000313" key="2">
    <source>
        <dbReference type="EMBL" id="MFD1063065.1"/>
    </source>
</evidence>
<keyword evidence="1" id="KW-1133">Transmembrane helix</keyword>
<evidence type="ECO:0000313" key="3">
    <source>
        <dbReference type="Proteomes" id="UP001597013"/>
    </source>
</evidence>
<dbReference type="RefSeq" id="WP_386129485.1">
    <property type="nucleotide sequence ID" value="NZ_JBHTJL010000009.1"/>
</dbReference>
<dbReference type="Proteomes" id="UP001597013">
    <property type="component" value="Unassembled WGS sequence"/>
</dbReference>
<feature type="transmembrane region" description="Helical" evidence="1">
    <location>
        <begin position="45"/>
        <end position="65"/>
    </location>
</feature>
<comment type="caution">
    <text evidence="2">The sequence shown here is derived from an EMBL/GenBank/DDBJ whole genome shotgun (WGS) entry which is preliminary data.</text>
</comment>
<organism evidence="2 3">
    <name type="scientific">Winogradskyella litorisediminis</name>
    <dbReference type="NCBI Taxonomy" id="1156618"/>
    <lineage>
        <taxon>Bacteria</taxon>
        <taxon>Pseudomonadati</taxon>
        <taxon>Bacteroidota</taxon>
        <taxon>Flavobacteriia</taxon>
        <taxon>Flavobacteriales</taxon>
        <taxon>Flavobacteriaceae</taxon>
        <taxon>Winogradskyella</taxon>
    </lineage>
</organism>
<accession>A0ABW3N9C7</accession>
<evidence type="ECO:0000256" key="1">
    <source>
        <dbReference type="SAM" id="Phobius"/>
    </source>
</evidence>
<keyword evidence="1" id="KW-0472">Membrane</keyword>